<sequence>MYSRKVKPVNIVPKVEKKVEEVEVFVVTLLEDLDKKEHDNPDNKNPPHKEKFRLDIEPKKDNGKTIIHRQKSVEIGRGEEFTGPQESAVVDCADRRTDSKPCSPNGIGSEKEEPKAFEWYLNEAGNNNSGETPEEAQKADTVKVMEYAKLSKQWRQKLKYNGTIKQYGDLFHILYSPDDWKSPRRPIANSPNEQSLLRDGIIDGARQGIIRRELLREFGNWTVYEKEVNSENGT</sequence>
<name>A0ACA9KR20_9GLOM</name>
<evidence type="ECO:0000313" key="2">
    <source>
        <dbReference type="Proteomes" id="UP000789920"/>
    </source>
</evidence>
<comment type="caution">
    <text evidence="1">The sequence shown here is derived from an EMBL/GenBank/DDBJ whole genome shotgun (WGS) entry which is preliminary data.</text>
</comment>
<reference evidence="1" key="1">
    <citation type="submission" date="2021-06" db="EMBL/GenBank/DDBJ databases">
        <authorList>
            <person name="Kallberg Y."/>
            <person name="Tangrot J."/>
            <person name="Rosling A."/>
        </authorList>
    </citation>
    <scope>NUCLEOTIDE SEQUENCE</scope>
    <source>
        <strain evidence="1">MA461A</strain>
    </source>
</reference>
<protein>
    <submittedName>
        <fullName evidence="1">4636_t:CDS:1</fullName>
    </submittedName>
</protein>
<dbReference type="Proteomes" id="UP000789920">
    <property type="component" value="Unassembled WGS sequence"/>
</dbReference>
<keyword evidence="2" id="KW-1185">Reference proteome</keyword>
<evidence type="ECO:0000313" key="1">
    <source>
        <dbReference type="EMBL" id="CAG8488021.1"/>
    </source>
</evidence>
<organism evidence="1 2">
    <name type="scientific">Racocetra persica</name>
    <dbReference type="NCBI Taxonomy" id="160502"/>
    <lineage>
        <taxon>Eukaryota</taxon>
        <taxon>Fungi</taxon>
        <taxon>Fungi incertae sedis</taxon>
        <taxon>Mucoromycota</taxon>
        <taxon>Glomeromycotina</taxon>
        <taxon>Glomeromycetes</taxon>
        <taxon>Diversisporales</taxon>
        <taxon>Gigasporaceae</taxon>
        <taxon>Racocetra</taxon>
    </lineage>
</organism>
<accession>A0ACA9KR20</accession>
<gene>
    <name evidence="1" type="ORF">RPERSI_LOCUS1262</name>
</gene>
<proteinExistence type="predicted"/>
<feature type="non-terminal residue" evidence="1">
    <location>
        <position position="234"/>
    </location>
</feature>
<dbReference type="EMBL" id="CAJVQC010001127">
    <property type="protein sequence ID" value="CAG8488021.1"/>
    <property type="molecule type" value="Genomic_DNA"/>
</dbReference>